<protein>
    <recommendedName>
        <fullName evidence="2">TonB-dependent receptor-like beta-barrel domain-containing protein</fullName>
    </recommendedName>
</protein>
<accession>A0A645E4Z9</accession>
<reference evidence="1" key="1">
    <citation type="submission" date="2019-08" db="EMBL/GenBank/DDBJ databases">
        <authorList>
            <person name="Kucharzyk K."/>
            <person name="Murdoch R.W."/>
            <person name="Higgins S."/>
            <person name="Loffler F."/>
        </authorList>
    </citation>
    <scope>NUCLEOTIDE SEQUENCE</scope>
</reference>
<gene>
    <name evidence="1" type="ORF">SDC9_143982</name>
</gene>
<comment type="caution">
    <text evidence="1">The sequence shown here is derived from an EMBL/GenBank/DDBJ whole genome shotgun (WGS) entry which is preliminary data.</text>
</comment>
<dbReference type="EMBL" id="VSSQ01043157">
    <property type="protein sequence ID" value="MPM96817.1"/>
    <property type="molecule type" value="Genomic_DNA"/>
</dbReference>
<dbReference type="AlphaFoldDB" id="A0A645E4Z9"/>
<proteinExistence type="predicted"/>
<organism evidence="1">
    <name type="scientific">bioreactor metagenome</name>
    <dbReference type="NCBI Taxonomy" id="1076179"/>
    <lineage>
        <taxon>unclassified sequences</taxon>
        <taxon>metagenomes</taxon>
        <taxon>ecological metagenomes</taxon>
    </lineage>
</organism>
<sequence length="138" mass="15988">MLYAAPDVYKESIAYLLWDFPESNIKAQPTVMDRWSSEDINADAAVRPAVHLINSHNAQESTYSYADHSYIRLKNLEVSYKLPKEILQKVNITKCELFMNGSNLFTFTNSDPRRDPETQADNVYPIIKRYNFGIRTSF</sequence>
<evidence type="ECO:0008006" key="2">
    <source>
        <dbReference type="Google" id="ProtNLM"/>
    </source>
</evidence>
<name>A0A645E4Z9_9ZZZZ</name>
<evidence type="ECO:0000313" key="1">
    <source>
        <dbReference type="EMBL" id="MPM96817.1"/>
    </source>
</evidence>